<evidence type="ECO:0000313" key="3">
    <source>
        <dbReference type="Proteomes" id="UP000037507"/>
    </source>
</evidence>
<feature type="domain" description="HTH marR-type" evidence="1">
    <location>
        <begin position="74"/>
        <end position="119"/>
    </location>
</feature>
<dbReference type="InterPro" id="IPR036390">
    <property type="entry name" value="WH_DNA-bd_sf"/>
</dbReference>
<dbReference type="InterPro" id="IPR039422">
    <property type="entry name" value="MarR/SlyA-like"/>
</dbReference>
<dbReference type="SUPFAM" id="SSF46785">
    <property type="entry name" value="Winged helix' DNA-binding domain"/>
    <property type="match status" value="1"/>
</dbReference>
<protein>
    <submittedName>
        <fullName evidence="2">MarR family transcriptional regulator</fullName>
    </submittedName>
</protein>
<evidence type="ECO:0000313" key="2">
    <source>
        <dbReference type="EMBL" id="PVE44561.1"/>
    </source>
</evidence>
<dbReference type="STRING" id="1293045.H663_11365"/>
<name>A0A2T7UIT3_9BURK</name>
<dbReference type="OrthoDB" id="122135at2"/>
<reference evidence="2" key="1">
    <citation type="submission" date="2017-04" db="EMBL/GenBank/DDBJ databases">
        <title>Unexpected and diverse lifestyles within the genus Limnohabitans.</title>
        <authorList>
            <person name="Kasalicky V."/>
            <person name="Mehrshad M."/>
            <person name="Andrei S.-A."/>
            <person name="Salcher M."/>
            <person name="Kratochvilova H."/>
            <person name="Simek K."/>
            <person name="Ghai R."/>
        </authorList>
    </citation>
    <scope>NUCLEOTIDE SEQUENCE [LARGE SCALE GENOMIC DNA]</scope>
    <source>
        <strain evidence="2">II-D5</strain>
    </source>
</reference>
<comment type="caution">
    <text evidence="2">The sequence shown here is derived from an EMBL/GenBank/DDBJ whole genome shotgun (WGS) entry which is preliminary data.</text>
</comment>
<dbReference type="GO" id="GO:0003700">
    <property type="term" value="F:DNA-binding transcription factor activity"/>
    <property type="evidence" value="ECO:0007669"/>
    <property type="project" value="InterPro"/>
</dbReference>
<dbReference type="PANTHER" id="PTHR33164:SF57">
    <property type="entry name" value="MARR-FAMILY TRANSCRIPTIONAL REGULATOR"/>
    <property type="match status" value="1"/>
</dbReference>
<sequence>MSITHRAHPSDPTNLADERWRETHLGRLLGHAMRRFDERVLNLMAGNEGVPLALANLASRDQISAAHVHITRHLALEGSRLTDLCKAAGMSKQAMGDLVDQCAAWGLVERLPDALDARAKRVAFTPVGLAWLQAFKDAVSQAETEFKEAVGEDVATVVALGLEAYAH</sequence>
<keyword evidence="3" id="KW-1185">Reference proteome</keyword>
<dbReference type="GO" id="GO:0006950">
    <property type="term" value="P:response to stress"/>
    <property type="evidence" value="ECO:0007669"/>
    <property type="project" value="TreeGrafter"/>
</dbReference>
<evidence type="ECO:0000259" key="1">
    <source>
        <dbReference type="Pfam" id="PF12802"/>
    </source>
</evidence>
<dbReference type="Gene3D" id="1.10.10.10">
    <property type="entry name" value="Winged helix-like DNA-binding domain superfamily/Winged helix DNA-binding domain"/>
    <property type="match status" value="1"/>
</dbReference>
<dbReference type="PANTHER" id="PTHR33164">
    <property type="entry name" value="TRANSCRIPTIONAL REGULATOR, MARR FAMILY"/>
    <property type="match status" value="1"/>
</dbReference>
<accession>A0A2T7UIT3</accession>
<gene>
    <name evidence="2" type="ORF">H663_000635</name>
</gene>
<dbReference type="Proteomes" id="UP000037507">
    <property type="component" value="Unassembled WGS sequence"/>
</dbReference>
<dbReference type="InterPro" id="IPR036388">
    <property type="entry name" value="WH-like_DNA-bd_sf"/>
</dbReference>
<dbReference type="InterPro" id="IPR000835">
    <property type="entry name" value="HTH_MarR-typ"/>
</dbReference>
<dbReference type="AlphaFoldDB" id="A0A2T7UIT3"/>
<proteinExistence type="predicted"/>
<dbReference type="EMBL" id="LFYT02000001">
    <property type="protein sequence ID" value="PVE44561.1"/>
    <property type="molecule type" value="Genomic_DNA"/>
</dbReference>
<dbReference type="Pfam" id="PF12802">
    <property type="entry name" value="MarR_2"/>
    <property type="match status" value="1"/>
</dbReference>
<organism evidence="2 3">
    <name type="scientific">Limnohabitans planktonicus II-D5</name>
    <dbReference type="NCBI Taxonomy" id="1293045"/>
    <lineage>
        <taxon>Bacteria</taxon>
        <taxon>Pseudomonadati</taxon>
        <taxon>Pseudomonadota</taxon>
        <taxon>Betaproteobacteria</taxon>
        <taxon>Burkholderiales</taxon>
        <taxon>Comamonadaceae</taxon>
        <taxon>Limnohabitans</taxon>
    </lineage>
</organism>
<dbReference type="RefSeq" id="WP_053173074.1">
    <property type="nucleotide sequence ID" value="NZ_LFYT02000001.1"/>
</dbReference>